<dbReference type="CDD" id="cd09121">
    <property type="entry name" value="PLDc_DNaseII_2"/>
    <property type="match status" value="1"/>
</dbReference>
<organism evidence="3 4">
    <name type="scientific">Elysia crispata</name>
    <name type="common">lettuce slug</name>
    <dbReference type="NCBI Taxonomy" id="231223"/>
    <lineage>
        <taxon>Eukaryota</taxon>
        <taxon>Metazoa</taxon>
        <taxon>Spiralia</taxon>
        <taxon>Lophotrochozoa</taxon>
        <taxon>Mollusca</taxon>
        <taxon>Gastropoda</taxon>
        <taxon>Heterobranchia</taxon>
        <taxon>Euthyneura</taxon>
        <taxon>Panpulmonata</taxon>
        <taxon>Sacoglossa</taxon>
        <taxon>Placobranchoidea</taxon>
        <taxon>Plakobranchidae</taxon>
        <taxon>Elysia</taxon>
    </lineage>
</organism>
<dbReference type="GO" id="GO:0004531">
    <property type="term" value="F:deoxyribonuclease II activity"/>
    <property type="evidence" value="ECO:0007669"/>
    <property type="project" value="InterPro"/>
</dbReference>
<dbReference type="InterPro" id="IPR004947">
    <property type="entry name" value="DNase_II"/>
</dbReference>
<dbReference type="PANTHER" id="PTHR10858:SF23">
    <property type="entry name" value="DEOXYRIBONUCLEASE II"/>
    <property type="match status" value="1"/>
</dbReference>
<evidence type="ECO:0000313" key="3">
    <source>
        <dbReference type="EMBL" id="KAK3697596.1"/>
    </source>
</evidence>
<dbReference type="GO" id="GO:0006309">
    <property type="term" value="P:apoptotic DNA fragmentation"/>
    <property type="evidence" value="ECO:0007669"/>
    <property type="project" value="TreeGrafter"/>
</dbReference>
<name>A0AAE1CJ05_9GAST</name>
<comment type="similarity">
    <text evidence="1">Belongs to the DNase II family.</text>
</comment>
<dbReference type="CDD" id="cd09120">
    <property type="entry name" value="PLDc_DNaseII_1"/>
    <property type="match status" value="1"/>
</dbReference>
<evidence type="ECO:0000313" key="4">
    <source>
        <dbReference type="Proteomes" id="UP001283361"/>
    </source>
</evidence>
<reference evidence="3" key="1">
    <citation type="journal article" date="2023" name="G3 (Bethesda)">
        <title>A reference genome for the long-term kleptoplast-retaining sea slug Elysia crispata morphotype clarki.</title>
        <authorList>
            <person name="Eastman K.E."/>
            <person name="Pendleton A.L."/>
            <person name="Shaikh M.A."/>
            <person name="Suttiyut T."/>
            <person name="Ogas R."/>
            <person name="Tomko P."/>
            <person name="Gavelis G."/>
            <person name="Widhalm J.R."/>
            <person name="Wisecaver J.H."/>
        </authorList>
    </citation>
    <scope>NUCLEOTIDE SEQUENCE</scope>
    <source>
        <strain evidence="3">ECLA1</strain>
    </source>
</reference>
<evidence type="ECO:0000256" key="1">
    <source>
        <dbReference type="ARBA" id="ARBA00007527"/>
    </source>
</evidence>
<dbReference type="Proteomes" id="UP001283361">
    <property type="component" value="Unassembled WGS sequence"/>
</dbReference>
<dbReference type="PANTHER" id="PTHR10858">
    <property type="entry name" value="DEOXYRIBONUCLEASE II"/>
    <property type="match status" value="1"/>
</dbReference>
<keyword evidence="4" id="KW-1185">Reference proteome</keyword>
<evidence type="ECO:0000256" key="2">
    <source>
        <dbReference type="ARBA" id="ARBA00022801"/>
    </source>
</evidence>
<comment type="caution">
    <text evidence="3">The sequence shown here is derived from an EMBL/GenBank/DDBJ whole genome shotgun (WGS) entry which is preliminary data.</text>
</comment>
<dbReference type="EMBL" id="JAWDGP010008006">
    <property type="protein sequence ID" value="KAK3697596.1"/>
    <property type="molecule type" value="Genomic_DNA"/>
</dbReference>
<sequence length="390" mass="44445">MGTDEFSKAFIGNKEDWNLALKMLLLWRTLIFSLLWALGISLMCLDPNGNEVDWYSVYKSPKIPSSKDWKIHAGLAHFYLDLYSPKWTFMDQPLNSSHQQIAYTLQQIYKSKDKSLMYIMYNDEKPYMLRKGGGHTKGVVAFDETSGFWLVHSVPNFPPQKDQGYSWPHTALDYGQAFLCISLPYRELGIVARQLQFNQPDIYAQEVPDHFLKSFPILKEVIEQTPPQGPPWSSVQSLKSVKNQTFLSFAKANNFHADLYDALVAPTLKKNLLVETWLRSTGTPLTSNCSSKYKVFKVNKIKLSDEVQFKETKDHSKWAVTTSKDQHKPSMSGKDQYVLQMSSSSSNYACVGDINRMNSQFHRGGGTVCIQHDGVWKAFTSVVDGYEPCP</sequence>
<dbReference type="AlphaFoldDB" id="A0AAE1CJ05"/>
<dbReference type="Pfam" id="PF03265">
    <property type="entry name" value="DNase_II"/>
    <property type="match status" value="1"/>
</dbReference>
<accession>A0AAE1CJ05</accession>
<keyword evidence="2" id="KW-0378">Hydrolase</keyword>
<protein>
    <submittedName>
        <fullName evidence="3">Uncharacterized protein</fullName>
    </submittedName>
</protein>
<gene>
    <name evidence="3" type="ORF">RRG08_033326</name>
</gene>
<proteinExistence type="inferred from homology"/>